<proteinExistence type="predicted"/>
<dbReference type="AlphaFoldDB" id="A0A3P8G9K8"/>
<evidence type="ECO:0000313" key="2">
    <source>
        <dbReference type="Proteomes" id="UP000272942"/>
    </source>
</evidence>
<sequence>MTLYSFSSPWPAHFDVRTLPDTVRRARIPTPKRDENVSVLLWPITWMVAHTIGVRIAYPGSTGILNSLTLHPRLDARDNLRRQYGIRRIGLLTQDGDFVDAFYADRRGSTLAVADPQFSGHGDSKGEILIICCEGNGGYPEIGTPLVPLEHGYSVLAWNHPGFGASTVSALSFPPLITGSPRLPPRFYPLMRLSESLAACAALFV</sequence>
<dbReference type="Gene3D" id="3.40.50.1820">
    <property type="entry name" value="alpha/beta hydrolase"/>
    <property type="match status" value="1"/>
</dbReference>
<gene>
    <name evidence="1" type="ORF">ECPE_LOCUS9422</name>
</gene>
<dbReference type="SUPFAM" id="SSF53474">
    <property type="entry name" value="alpha/beta-Hydrolases"/>
    <property type="match status" value="1"/>
</dbReference>
<protein>
    <submittedName>
        <fullName evidence="1">Uncharacterized protein</fullName>
    </submittedName>
</protein>
<organism evidence="1 2">
    <name type="scientific">Echinostoma caproni</name>
    <dbReference type="NCBI Taxonomy" id="27848"/>
    <lineage>
        <taxon>Eukaryota</taxon>
        <taxon>Metazoa</taxon>
        <taxon>Spiralia</taxon>
        <taxon>Lophotrochozoa</taxon>
        <taxon>Platyhelminthes</taxon>
        <taxon>Trematoda</taxon>
        <taxon>Digenea</taxon>
        <taxon>Plagiorchiida</taxon>
        <taxon>Echinostomata</taxon>
        <taxon>Echinostomatoidea</taxon>
        <taxon>Echinostomatidae</taxon>
        <taxon>Echinostoma</taxon>
    </lineage>
</organism>
<dbReference type="EMBL" id="UZAN01047395">
    <property type="protein sequence ID" value="VDP85332.1"/>
    <property type="molecule type" value="Genomic_DNA"/>
</dbReference>
<evidence type="ECO:0000313" key="1">
    <source>
        <dbReference type="EMBL" id="VDP85332.1"/>
    </source>
</evidence>
<dbReference type="InterPro" id="IPR029058">
    <property type="entry name" value="AB_hydrolase_fold"/>
</dbReference>
<reference evidence="1 2" key="1">
    <citation type="submission" date="2018-11" db="EMBL/GenBank/DDBJ databases">
        <authorList>
            <consortium name="Pathogen Informatics"/>
        </authorList>
    </citation>
    <scope>NUCLEOTIDE SEQUENCE [LARGE SCALE GENOMIC DNA]</scope>
    <source>
        <strain evidence="1 2">Egypt</strain>
    </source>
</reference>
<accession>A0A3P8G9K8</accession>
<keyword evidence="2" id="KW-1185">Reference proteome</keyword>
<dbReference type="Proteomes" id="UP000272942">
    <property type="component" value="Unassembled WGS sequence"/>
</dbReference>
<dbReference type="OrthoDB" id="6412627at2759"/>
<name>A0A3P8G9K8_9TREM</name>